<evidence type="ECO:0000256" key="2">
    <source>
        <dbReference type="SAM" id="MobiDB-lite"/>
    </source>
</evidence>
<evidence type="ECO:0000313" key="5">
    <source>
        <dbReference type="EMBL" id="SOX54148.1"/>
    </source>
</evidence>
<feature type="domain" description="PPE family C-terminal" evidence="4">
    <location>
        <begin position="317"/>
        <end position="400"/>
    </location>
</feature>
<proteinExistence type="inferred from homology"/>
<evidence type="ECO:0000259" key="4">
    <source>
        <dbReference type="Pfam" id="PF12484"/>
    </source>
</evidence>
<sequence length="465" mass="46653">VTAPMDFAGMPPEVNSARMYAGAGPGSWTTAVAAWAKLASELSSTAASYRAVVSELTGEPWVGPSSRAMAAAVTPYVSWMNSAAAQAQQTAAQLGSAVAAYEAAFAATVPPPEIEVNRALLASLVGTNVLGHNTPAIAATEAQYSEMWAQDAAAMYGYAGASSVATRLTPFNSPPQTTNQTGTTEQNNSVARAALSGTNQSVQSTLSSVPSLLQNAATGSPSASPSATPGTPSGGSLLDLFNNFSANTIGYQILSEGLNFDASGTLLTLAPPVAAAWNPLVSSLSAPATAASSVSGSGSTLANSYGGSAGLGNAGVSADVGRAATVGGLSVPQSWGESPTIRLAATQLPSTGPGGLPQAGPIGPGFYGGVPPMGPVASVVNAPRGERGRLRAGARHKVIPAAAESGMDQDPAARRVEPGTPAHGDGAVSERDELIQLRKAMADVTRQRDVLKRTAATLIKEATQK</sequence>
<feature type="domain" description="PPE" evidence="3">
    <location>
        <begin position="6"/>
        <end position="169"/>
    </location>
</feature>
<dbReference type="EMBL" id="FXEG02000003">
    <property type="protein sequence ID" value="SOX54148.1"/>
    <property type="molecule type" value="Genomic_DNA"/>
</dbReference>
<dbReference type="Proteomes" id="UP000236318">
    <property type="component" value="Unassembled WGS sequence"/>
</dbReference>
<reference evidence="5" key="1">
    <citation type="submission" date="2018-01" db="EMBL/GenBank/DDBJ databases">
        <authorList>
            <consortium name="Urmite Genomes"/>
        </authorList>
    </citation>
    <scope>NUCLEOTIDE SEQUENCE [LARGE SCALE GENOMIC DNA]</scope>
    <source>
        <strain evidence="5">AFP003</strain>
    </source>
</reference>
<organism evidence="5 6">
    <name type="scientific">Mycobacterium ahvazicum</name>
    <dbReference type="NCBI Taxonomy" id="1964395"/>
    <lineage>
        <taxon>Bacteria</taxon>
        <taxon>Bacillati</taxon>
        <taxon>Actinomycetota</taxon>
        <taxon>Actinomycetes</taxon>
        <taxon>Mycobacteriales</taxon>
        <taxon>Mycobacteriaceae</taxon>
        <taxon>Mycobacterium</taxon>
        <taxon>Mycobacterium simiae complex</taxon>
    </lineage>
</organism>
<gene>
    <name evidence="5" type="ORF">MAAFP003_2824</name>
</gene>
<dbReference type="Pfam" id="PF12484">
    <property type="entry name" value="PPE-SVP"/>
    <property type="match status" value="1"/>
</dbReference>
<keyword evidence="6" id="KW-1185">Reference proteome</keyword>
<dbReference type="Gene3D" id="1.20.1260.20">
    <property type="entry name" value="PPE superfamily"/>
    <property type="match status" value="1"/>
</dbReference>
<dbReference type="FunFam" id="1.20.1260.20:FF:000001">
    <property type="entry name" value="PPE family protein PPE41"/>
    <property type="match status" value="1"/>
</dbReference>
<comment type="caution">
    <text evidence="5">The sequence shown here is derived from an EMBL/GenBank/DDBJ whole genome shotgun (WGS) entry which is preliminary data.</text>
</comment>
<dbReference type="PANTHER" id="PTHR46766:SF1">
    <property type="entry name" value="GLUTAMINE-RICH PROTEIN 2"/>
    <property type="match status" value="1"/>
</dbReference>
<protein>
    <submittedName>
        <fullName evidence="5">PPE family protein</fullName>
    </submittedName>
</protein>
<dbReference type="GO" id="GO:0052572">
    <property type="term" value="P:response to host immune response"/>
    <property type="evidence" value="ECO:0007669"/>
    <property type="project" value="TreeGrafter"/>
</dbReference>
<dbReference type="PANTHER" id="PTHR46766">
    <property type="entry name" value="GLUTAMINE-RICH PROTEIN 2"/>
    <property type="match status" value="1"/>
</dbReference>
<name>A0A2K4YBH9_9MYCO</name>
<evidence type="ECO:0000256" key="1">
    <source>
        <dbReference type="ARBA" id="ARBA00010652"/>
    </source>
</evidence>
<dbReference type="InterPro" id="IPR038332">
    <property type="entry name" value="PPE_sf"/>
</dbReference>
<dbReference type="InterPro" id="IPR000030">
    <property type="entry name" value="PPE_dom"/>
</dbReference>
<evidence type="ECO:0000313" key="6">
    <source>
        <dbReference type="Proteomes" id="UP000236318"/>
    </source>
</evidence>
<dbReference type="InterPro" id="IPR022171">
    <property type="entry name" value="PPE_C"/>
</dbReference>
<dbReference type="SUPFAM" id="SSF140459">
    <property type="entry name" value="PE/PPE dimer-like"/>
    <property type="match status" value="1"/>
</dbReference>
<comment type="similarity">
    <text evidence="1">Belongs to the mycobacterial PPE family.</text>
</comment>
<feature type="non-terminal residue" evidence="5">
    <location>
        <position position="1"/>
    </location>
</feature>
<evidence type="ECO:0000259" key="3">
    <source>
        <dbReference type="Pfam" id="PF00823"/>
    </source>
</evidence>
<feature type="region of interest" description="Disordered" evidence="2">
    <location>
        <begin position="404"/>
        <end position="430"/>
    </location>
</feature>
<dbReference type="Pfam" id="PF00823">
    <property type="entry name" value="PPE"/>
    <property type="match status" value="1"/>
</dbReference>
<accession>A0A2K4YBH9</accession>
<dbReference type="AlphaFoldDB" id="A0A2K4YBH9"/>